<dbReference type="Pfam" id="PF00034">
    <property type="entry name" value="Cytochrom_C"/>
    <property type="match status" value="2"/>
</dbReference>
<keyword evidence="3 6" id="KW-0479">Metal-binding</keyword>
<accession>H8GY63</accession>
<feature type="chain" id="PRO_5003613088" evidence="7">
    <location>
        <begin position="26"/>
        <end position="236"/>
    </location>
</feature>
<dbReference type="STRING" id="745776.DGo_CA2064"/>
<dbReference type="HOGENOM" id="CLU_076280_3_1_0"/>
<dbReference type="Proteomes" id="UP000007575">
    <property type="component" value="Chromosome"/>
</dbReference>
<dbReference type="PROSITE" id="PS51007">
    <property type="entry name" value="CYTC"/>
    <property type="match status" value="1"/>
</dbReference>
<gene>
    <name evidence="9" type="ordered locus">DGo_CA2064</name>
</gene>
<evidence type="ECO:0000256" key="1">
    <source>
        <dbReference type="ARBA" id="ARBA00022448"/>
    </source>
</evidence>
<dbReference type="Gene3D" id="1.10.760.10">
    <property type="entry name" value="Cytochrome c-like domain"/>
    <property type="match status" value="2"/>
</dbReference>
<dbReference type="AlphaFoldDB" id="H8GY63"/>
<sequence>MGQARRFGWLAIPLLMCIPVLWAGAQGTPPGGAAPAGQGAPAGGPPPGLVLKFAAPDAARGQTLSRSCAGCHGPGGVSAQASVPGLAGQVPSYTRFQLSVFRAKLRPSAVMQGVASRLSDQDIADLAAYFAAGEPGPAWAADPALRARGAALFQGGDNDRNVIACAVCHGEDGRGADRQGIASVTNLAPEYGLEILHEFRDTPRFGVPHPDAMRIALKPLTDDDLKALAAYISSMK</sequence>
<dbReference type="PATRIC" id="fig|745776.4.peg.2117"/>
<protein>
    <submittedName>
        <fullName evidence="9">Cytochrome C4, putative</fullName>
    </submittedName>
</protein>
<dbReference type="GO" id="GO:0020037">
    <property type="term" value="F:heme binding"/>
    <property type="evidence" value="ECO:0007669"/>
    <property type="project" value="InterPro"/>
</dbReference>
<evidence type="ECO:0000259" key="8">
    <source>
        <dbReference type="PROSITE" id="PS51007"/>
    </source>
</evidence>
<evidence type="ECO:0000256" key="3">
    <source>
        <dbReference type="ARBA" id="ARBA00022723"/>
    </source>
</evidence>
<evidence type="ECO:0000256" key="2">
    <source>
        <dbReference type="ARBA" id="ARBA00022617"/>
    </source>
</evidence>
<keyword evidence="4" id="KW-0249">Electron transport</keyword>
<dbReference type="InterPro" id="IPR050597">
    <property type="entry name" value="Cytochrome_c_Oxidase_Subunit"/>
</dbReference>
<dbReference type="PRINTS" id="PR00605">
    <property type="entry name" value="CYTCHROMECIC"/>
</dbReference>
<keyword evidence="2 6" id="KW-0349">Heme</keyword>
<dbReference type="InterPro" id="IPR009056">
    <property type="entry name" value="Cyt_c-like_dom"/>
</dbReference>
<dbReference type="PANTHER" id="PTHR33751:SF9">
    <property type="entry name" value="CYTOCHROME C4"/>
    <property type="match status" value="1"/>
</dbReference>
<dbReference type="EMBL" id="CP002191">
    <property type="protein sequence ID" value="AFD25991.1"/>
    <property type="molecule type" value="Genomic_DNA"/>
</dbReference>
<evidence type="ECO:0000256" key="5">
    <source>
        <dbReference type="ARBA" id="ARBA00023004"/>
    </source>
</evidence>
<dbReference type="RefSeq" id="WP_014685474.1">
    <property type="nucleotide sequence ID" value="NC_017790.1"/>
</dbReference>
<dbReference type="GO" id="GO:0009055">
    <property type="term" value="F:electron transfer activity"/>
    <property type="evidence" value="ECO:0007669"/>
    <property type="project" value="InterPro"/>
</dbReference>
<dbReference type="GO" id="GO:0005506">
    <property type="term" value="F:iron ion binding"/>
    <property type="evidence" value="ECO:0007669"/>
    <property type="project" value="InterPro"/>
</dbReference>
<reference evidence="9 10" key="1">
    <citation type="journal article" date="2012" name="PLoS ONE">
        <title>Genome sequence and transcriptome analysis of the radioresistant bacterium Deinococcus gobiensis: insights into the extreme environmental adaptations.</title>
        <authorList>
            <person name="Yuan M."/>
            <person name="Chen M."/>
            <person name="Zhang W."/>
            <person name="Lu W."/>
            <person name="Wang J."/>
            <person name="Yang M."/>
            <person name="Zhao P."/>
            <person name="Tang R."/>
            <person name="Li X."/>
            <person name="Hao Y."/>
            <person name="Zhou Z."/>
            <person name="Zhan Y."/>
            <person name="Yu H."/>
            <person name="Teng C."/>
            <person name="Yan Y."/>
            <person name="Ping S."/>
            <person name="Wang Y."/>
            <person name="Lin M."/>
        </authorList>
    </citation>
    <scope>NUCLEOTIDE SEQUENCE [LARGE SCALE GENOMIC DNA]</scope>
    <source>
        <strain evidence="9 10">I-0</strain>
    </source>
</reference>
<dbReference type="eggNOG" id="COG2863">
    <property type="taxonomic scope" value="Bacteria"/>
</dbReference>
<evidence type="ECO:0000256" key="6">
    <source>
        <dbReference type="PROSITE-ProRule" id="PRU00433"/>
    </source>
</evidence>
<evidence type="ECO:0000256" key="4">
    <source>
        <dbReference type="ARBA" id="ARBA00022982"/>
    </source>
</evidence>
<keyword evidence="5 6" id="KW-0408">Iron</keyword>
<name>H8GY63_DEIGI</name>
<evidence type="ECO:0000313" key="9">
    <source>
        <dbReference type="EMBL" id="AFD25991.1"/>
    </source>
</evidence>
<proteinExistence type="predicted"/>
<keyword evidence="7" id="KW-0732">Signal</keyword>
<organism evidence="9 10">
    <name type="scientific">Deinococcus gobiensis (strain DSM 21396 / JCM 16679 / CGMCC 1.7299 / I-0)</name>
    <dbReference type="NCBI Taxonomy" id="745776"/>
    <lineage>
        <taxon>Bacteria</taxon>
        <taxon>Thermotogati</taxon>
        <taxon>Deinococcota</taxon>
        <taxon>Deinococci</taxon>
        <taxon>Deinococcales</taxon>
        <taxon>Deinococcaceae</taxon>
        <taxon>Deinococcus</taxon>
    </lineage>
</organism>
<evidence type="ECO:0000256" key="7">
    <source>
        <dbReference type="SAM" id="SignalP"/>
    </source>
</evidence>
<dbReference type="KEGG" id="dgo:DGo_CA2064"/>
<feature type="domain" description="Cytochrome c" evidence="8">
    <location>
        <begin position="56"/>
        <end position="236"/>
    </location>
</feature>
<keyword evidence="1" id="KW-0813">Transport</keyword>
<dbReference type="SUPFAM" id="SSF46626">
    <property type="entry name" value="Cytochrome c"/>
    <property type="match status" value="2"/>
</dbReference>
<dbReference type="InterPro" id="IPR036909">
    <property type="entry name" value="Cyt_c-like_dom_sf"/>
</dbReference>
<keyword evidence="10" id="KW-1185">Reference proteome</keyword>
<feature type="signal peptide" evidence="7">
    <location>
        <begin position="1"/>
        <end position="25"/>
    </location>
</feature>
<dbReference type="InterPro" id="IPR008168">
    <property type="entry name" value="Cyt_C_IC"/>
</dbReference>
<evidence type="ECO:0000313" key="10">
    <source>
        <dbReference type="Proteomes" id="UP000007575"/>
    </source>
</evidence>
<dbReference type="PANTHER" id="PTHR33751">
    <property type="entry name" value="CBB3-TYPE CYTOCHROME C OXIDASE SUBUNIT FIXP"/>
    <property type="match status" value="1"/>
</dbReference>